<protein>
    <recommendedName>
        <fullName evidence="2">DUF222 domain-containing protein</fullName>
    </recommendedName>
</protein>
<dbReference type="AlphaFoldDB" id="A0AAW6RH64"/>
<evidence type="ECO:0000313" key="1">
    <source>
        <dbReference type="EMBL" id="MDG6783775.1"/>
    </source>
</evidence>
<reference evidence="1" key="1">
    <citation type="submission" date="2023-04" db="EMBL/GenBank/DDBJ databases">
        <title>Characterization and analysis of the complete genome of Gordonia rubripertincta 112, the degrader of aromatic and aliphatic compounds.</title>
        <authorList>
            <person name="Frantsuzova E."/>
            <person name="Bogun A."/>
            <person name="Delegan Y."/>
        </authorList>
    </citation>
    <scope>NUCLEOTIDE SEQUENCE</scope>
    <source>
        <strain evidence="1">112</strain>
    </source>
</reference>
<evidence type="ECO:0008006" key="2">
    <source>
        <dbReference type="Google" id="ProtNLM"/>
    </source>
</evidence>
<gene>
    <name evidence="1" type="ORF">QBL07_23460</name>
</gene>
<name>A0AAW6RH64_GORRU</name>
<dbReference type="RefSeq" id="WP_005199831.1">
    <property type="nucleotide sequence ID" value="NZ_CP136136.1"/>
</dbReference>
<sequence>MQQTLRGAVSNSKTCCSSIRVGYAELAASLLDGAAENASDATAEVRRVSVLLFEAMDDFSSGATTSFMRAQEHWAASVSAARLDLVQTILKDSPIDLLQADSLLSYPLAGSHLAMIAWTDPQVGLTDRDLRTTVEELAPAGARRRARWSSRWVRELYGRGRRYTRPIGDVSLCPRSRVCRSLSANLARVFKDSDAVISKHVASSG</sequence>
<dbReference type="EMBL" id="JARUXG010000030">
    <property type="protein sequence ID" value="MDG6783775.1"/>
    <property type="molecule type" value="Genomic_DNA"/>
</dbReference>
<comment type="caution">
    <text evidence="1">The sequence shown here is derived from an EMBL/GenBank/DDBJ whole genome shotgun (WGS) entry which is preliminary data.</text>
</comment>
<organism evidence="1">
    <name type="scientific">Gordonia rubripertincta</name>
    <name type="common">Rhodococcus corallinus</name>
    <dbReference type="NCBI Taxonomy" id="36822"/>
    <lineage>
        <taxon>Bacteria</taxon>
        <taxon>Bacillati</taxon>
        <taxon>Actinomycetota</taxon>
        <taxon>Actinomycetes</taxon>
        <taxon>Mycobacteriales</taxon>
        <taxon>Gordoniaceae</taxon>
        <taxon>Gordonia</taxon>
    </lineage>
</organism>
<accession>A0AAW6RH64</accession>
<proteinExistence type="predicted"/>